<dbReference type="Proteomes" id="UP000815325">
    <property type="component" value="Unassembled WGS sequence"/>
</dbReference>
<evidence type="ECO:0000256" key="3">
    <source>
        <dbReference type="ARBA" id="ARBA00022741"/>
    </source>
</evidence>
<name>A0ABQ7GLT5_DUNSA</name>
<dbReference type="InterPro" id="IPR041048">
    <property type="entry name" value="RuvB-like_C"/>
</dbReference>
<evidence type="ECO:0000313" key="11">
    <source>
        <dbReference type="Proteomes" id="UP000815325"/>
    </source>
</evidence>
<keyword evidence="6 8" id="KW-0067">ATP-binding</keyword>
<dbReference type="EMBL" id="MU069699">
    <property type="protein sequence ID" value="KAF5835568.1"/>
    <property type="molecule type" value="Genomic_DNA"/>
</dbReference>
<evidence type="ECO:0000256" key="2">
    <source>
        <dbReference type="ARBA" id="ARBA00007519"/>
    </source>
</evidence>
<proteinExistence type="inferred from homology"/>
<reference evidence="10" key="1">
    <citation type="submission" date="2017-08" db="EMBL/GenBank/DDBJ databases">
        <authorList>
            <person name="Polle J.E."/>
            <person name="Barry K."/>
            <person name="Cushman J."/>
            <person name="Schmutz J."/>
            <person name="Tran D."/>
            <person name="Hathwaick L.T."/>
            <person name="Yim W.C."/>
            <person name="Jenkins J."/>
            <person name="Mckie-Krisberg Z.M."/>
            <person name="Prochnik S."/>
            <person name="Lindquist E."/>
            <person name="Dockter R.B."/>
            <person name="Adam C."/>
            <person name="Molina H."/>
            <person name="Bunkerborg J."/>
            <person name="Jin E."/>
            <person name="Buchheim M."/>
            <person name="Magnuson J."/>
        </authorList>
    </citation>
    <scope>NUCLEOTIDE SEQUENCE</scope>
    <source>
        <strain evidence="10">CCAP 19/18</strain>
    </source>
</reference>
<keyword evidence="5 8" id="KW-0347">Helicase</keyword>
<dbReference type="EC" id="3.6.4.12" evidence="8"/>
<organism evidence="10 11">
    <name type="scientific">Dunaliella salina</name>
    <name type="common">Green alga</name>
    <name type="synonym">Protococcus salinus</name>
    <dbReference type="NCBI Taxonomy" id="3046"/>
    <lineage>
        <taxon>Eukaryota</taxon>
        <taxon>Viridiplantae</taxon>
        <taxon>Chlorophyta</taxon>
        <taxon>core chlorophytes</taxon>
        <taxon>Chlorophyceae</taxon>
        <taxon>CS clade</taxon>
        <taxon>Chlamydomonadales</taxon>
        <taxon>Dunaliellaceae</taxon>
        <taxon>Dunaliella</taxon>
    </lineage>
</organism>
<dbReference type="PANTHER" id="PTHR11093">
    <property type="entry name" value="RUVB-RELATED REPTIN AND PONTIN"/>
    <property type="match status" value="1"/>
</dbReference>
<dbReference type="Pfam" id="PF17856">
    <property type="entry name" value="TIP49_C"/>
    <property type="match status" value="1"/>
</dbReference>
<dbReference type="SMART" id="SM00382">
    <property type="entry name" value="AAA"/>
    <property type="match status" value="1"/>
</dbReference>
<evidence type="ECO:0000256" key="7">
    <source>
        <dbReference type="ARBA" id="ARBA00023242"/>
    </source>
</evidence>
<evidence type="ECO:0000256" key="4">
    <source>
        <dbReference type="ARBA" id="ARBA00022801"/>
    </source>
</evidence>
<dbReference type="Gene3D" id="3.40.50.300">
    <property type="entry name" value="P-loop containing nucleotide triphosphate hydrolases"/>
    <property type="match status" value="1"/>
</dbReference>
<comment type="subcellular location">
    <subcellularLocation>
        <location evidence="1">Nucleus</location>
    </subcellularLocation>
</comment>
<keyword evidence="7 8" id="KW-0539">Nucleus</keyword>
<accession>A0ABQ7GLT5</accession>
<keyword evidence="3 8" id="KW-0547">Nucleotide-binding</keyword>
<evidence type="ECO:0000259" key="9">
    <source>
        <dbReference type="SMART" id="SM00382"/>
    </source>
</evidence>
<evidence type="ECO:0000256" key="1">
    <source>
        <dbReference type="ARBA" id="ARBA00004123"/>
    </source>
</evidence>
<dbReference type="InterPro" id="IPR003593">
    <property type="entry name" value="AAA+_ATPase"/>
</dbReference>
<evidence type="ECO:0000256" key="8">
    <source>
        <dbReference type="RuleBase" id="RU363048"/>
    </source>
</evidence>
<sequence length="375" mass="40816">MRIEEVASTTKAQRVATHTHIKGLGLQEDGTAVPMSAGFVGQEQAREACGVVVDMIRQKKMAGRALLLTGAPGTGKTALALGIAQELGTKVRIAGLRIKENKEVYEGEVTELTPEYTEGQGGSYGKVVSHVIIGLKTVKGAKQLKLDPTIYDSLQKEKVSPGDVIYIEASSGAVKRVGRCDAYATEFDLEAEEYVPLPKVCARMHKPRQCVAELVPGVLFVDEVHMLDIECFTYLNRALESALAPIVIFATNRGLCSIRGTDMVSPHGLPVDLLDRLVIIRTLPYTPQEMVQILALRAQVESIGIDEESLAFLGEVGDRTSLRHGVQLLTPSMMLARTNGRDEISRGDLDEVDSLFHDAKFSARLLAEQADKYIS</sequence>
<dbReference type="SUPFAM" id="SSF52540">
    <property type="entry name" value="P-loop containing nucleoside triphosphate hydrolases"/>
    <property type="match status" value="1"/>
</dbReference>
<dbReference type="Pfam" id="PF06068">
    <property type="entry name" value="TIP49"/>
    <property type="match status" value="3"/>
</dbReference>
<feature type="domain" description="AAA+ ATPase" evidence="9">
    <location>
        <begin position="62"/>
        <end position="284"/>
    </location>
</feature>
<comment type="similarity">
    <text evidence="2 8">Belongs to the RuvB family.</text>
</comment>
<comment type="caution">
    <text evidence="10">The sequence shown here is derived from an EMBL/GenBank/DDBJ whole genome shotgun (WGS) entry which is preliminary data.</text>
</comment>
<keyword evidence="8" id="KW-0804">Transcription</keyword>
<evidence type="ECO:0000256" key="5">
    <source>
        <dbReference type="ARBA" id="ARBA00022806"/>
    </source>
</evidence>
<gene>
    <name evidence="10" type="ORF">DUNSADRAFT_7221</name>
</gene>
<dbReference type="InterPro" id="IPR010339">
    <property type="entry name" value="TIP49_P-loop"/>
</dbReference>
<comment type="catalytic activity">
    <reaction evidence="8">
        <text>ATP + H2O = ADP + phosphate + H(+)</text>
        <dbReference type="Rhea" id="RHEA:13065"/>
        <dbReference type="ChEBI" id="CHEBI:15377"/>
        <dbReference type="ChEBI" id="CHEBI:15378"/>
        <dbReference type="ChEBI" id="CHEBI:30616"/>
        <dbReference type="ChEBI" id="CHEBI:43474"/>
        <dbReference type="ChEBI" id="CHEBI:456216"/>
        <dbReference type="EC" id="3.6.4.12"/>
    </reaction>
</comment>
<protein>
    <recommendedName>
        <fullName evidence="8">RuvB-like helicase</fullName>
        <ecNumber evidence="8">3.6.4.12</ecNumber>
    </recommendedName>
</protein>
<evidence type="ECO:0000256" key="6">
    <source>
        <dbReference type="ARBA" id="ARBA00022840"/>
    </source>
</evidence>
<evidence type="ECO:0000313" key="10">
    <source>
        <dbReference type="EMBL" id="KAF5835568.1"/>
    </source>
</evidence>
<keyword evidence="4 8" id="KW-0378">Hydrolase</keyword>
<dbReference type="Gene3D" id="1.10.8.60">
    <property type="match status" value="1"/>
</dbReference>
<keyword evidence="11" id="KW-1185">Reference proteome</keyword>
<dbReference type="InterPro" id="IPR027238">
    <property type="entry name" value="RuvB-like"/>
</dbReference>
<keyword evidence="8" id="KW-0805">Transcription regulation</keyword>
<dbReference type="InterPro" id="IPR027417">
    <property type="entry name" value="P-loop_NTPase"/>
</dbReference>